<protein>
    <submittedName>
        <fullName evidence="1">Uncharacterized protein</fullName>
    </submittedName>
</protein>
<dbReference type="EMBL" id="JAIWYP010000014">
    <property type="protein sequence ID" value="KAH3710536.1"/>
    <property type="molecule type" value="Genomic_DNA"/>
</dbReference>
<evidence type="ECO:0000313" key="1">
    <source>
        <dbReference type="EMBL" id="KAH3710536.1"/>
    </source>
</evidence>
<gene>
    <name evidence="1" type="ORF">DPMN_070020</name>
</gene>
<proteinExistence type="predicted"/>
<comment type="caution">
    <text evidence="1">The sequence shown here is derived from an EMBL/GenBank/DDBJ whole genome shotgun (WGS) entry which is preliminary data.</text>
</comment>
<reference evidence="1" key="2">
    <citation type="submission" date="2020-11" db="EMBL/GenBank/DDBJ databases">
        <authorList>
            <person name="McCartney M.A."/>
            <person name="Auch B."/>
            <person name="Kono T."/>
            <person name="Mallez S."/>
            <person name="Becker A."/>
            <person name="Gohl D.M."/>
            <person name="Silverstein K.A.T."/>
            <person name="Koren S."/>
            <person name="Bechman K.B."/>
            <person name="Herman A."/>
            <person name="Abrahante J.E."/>
            <person name="Garbe J."/>
        </authorList>
    </citation>
    <scope>NUCLEOTIDE SEQUENCE</scope>
    <source>
        <strain evidence="1">Duluth1</strain>
        <tissue evidence="1">Whole animal</tissue>
    </source>
</reference>
<accession>A0A9D4BNK7</accession>
<organism evidence="1 2">
    <name type="scientific">Dreissena polymorpha</name>
    <name type="common">Zebra mussel</name>
    <name type="synonym">Mytilus polymorpha</name>
    <dbReference type="NCBI Taxonomy" id="45954"/>
    <lineage>
        <taxon>Eukaryota</taxon>
        <taxon>Metazoa</taxon>
        <taxon>Spiralia</taxon>
        <taxon>Lophotrochozoa</taxon>
        <taxon>Mollusca</taxon>
        <taxon>Bivalvia</taxon>
        <taxon>Autobranchia</taxon>
        <taxon>Heteroconchia</taxon>
        <taxon>Euheterodonta</taxon>
        <taxon>Imparidentia</taxon>
        <taxon>Neoheterodontei</taxon>
        <taxon>Myida</taxon>
        <taxon>Dreissenoidea</taxon>
        <taxon>Dreissenidae</taxon>
        <taxon>Dreissena</taxon>
    </lineage>
</organism>
<dbReference type="Proteomes" id="UP000828390">
    <property type="component" value="Unassembled WGS sequence"/>
</dbReference>
<dbReference type="AlphaFoldDB" id="A0A9D4BNK7"/>
<reference evidence="1" key="1">
    <citation type="journal article" date="2019" name="bioRxiv">
        <title>The Genome of the Zebra Mussel, Dreissena polymorpha: A Resource for Invasive Species Research.</title>
        <authorList>
            <person name="McCartney M.A."/>
            <person name="Auch B."/>
            <person name="Kono T."/>
            <person name="Mallez S."/>
            <person name="Zhang Y."/>
            <person name="Obille A."/>
            <person name="Becker A."/>
            <person name="Abrahante J.E."/>
            <person name="Garbe J."/>
            <person name="Badalamenti J.P."/>
            <person name="Herman A."/>
            <person name="Mangelson H."/>
            <person name="Liachko I."/>
            <person name="Sullivan S."/>
            <person name="Sone E.D."/>
            <person name="Koren S."/>
            <person name="Silverstein K.A.T."/>
            <person name="Beckman K.B."/>
            <person name="Gohl D.M."/>
        </authorList>
    </citation>
    <scope>NUCLEOTIDE SEQUENCE</scope>
    <source>
        <strain evidence="1">Duluth1</strain>
        <tissue evidence="1">Whole animal</tissue>
    </source>
</reference>
<keyword evidence="2" id="KW-1185">Reference proteome</keyword>
<sequence length="145" mass="16761">MSAHINNRVKLTSAERHFRYACQQVMLISRHVEEATRRYHNTDRIGDKIFKYNIRLRLSVLDGVRNMYYEFAAKKAAEIVELQQRLLDVINPHDATLDESDSELSADDMSVTSGMCHRIPTKLKLVGVSRTQTEPYLFGMLAFEL</sequence>
<evidence type="ECO:0000313" key="2">
    <source>
        <dbReference type="Proteomes" id="UP000828390"/>
    </source>
</evidence>
<name>A0A9D4BNK7_DREPO</name>